<feature type="transmembrane region" description="Helical" evidence="17">
    <location>
        <begin position="12"/>
        <end position="34"/>
    </location>
</feature>
<keyword evidence="12" id="KW-0496">Mitochondrion</keyword>
<evidence type="ECO:0000256" key="4">
    <source>
        <dbReference type="ARBA" id="ARBA00010459"/>
    </source>
</evidence>
<dbReference type="EMBL" id="HBGN01019697">
    <property type="protein sequence ID" value="CAD9332907.1"/>
    <property type="molecule type" value="Transcribed_RNA"/>
</dbReference>
<comment type="catalytic activity">
    <reaction evidence="16">
        <text>RX + glutathione = an S-substituted glutathione + a halide anion + H(+)</text>
        <dbReference type="Rhea" id="RHEA:16437"/>
        <dbReference type="ChEBI" id="CHEBI:15378"/>
        <dbReference type="ChEBI" id="CHEBI:16042"/>
        <dbReference type="ChEBI" id="CHEBI:17792"/>
        <dbReference type="ChEBI" id="CHEBI:57925"/>
        <dbReference type="ChEBI" id="CHEBI:90779"/>
        <dbReference type="EC" id="2.5.1.18"/>
    </reaction>
    <physiologicalReaction direction="left-to-right" evidence="16">
        <dbReference type="Rhea" id="RHEA:16438"/>
    </physiologicalReaction>
</comment>
<dbReference type="Pfam" id="PF01124">
    <property type="entry name" value="MAPEG"/>
    <property type="match status" value="1"/>
</dbReference>
<keyword evidence="8" id="KW-1000">Mitochondrion outer membrane</keyword>
<keyword evidence="7 17" id="KW-0812">Transmembrane</keyword>
<evidence type="ECO:0000256" key="12">
    <source>
        <dbReference type="ARBA" id="ARBA00023128"/>
    </source>
</evidence>
<dbReference type="EMBL" id="HBNS01057026">
    <property type="protein sequence ID" value="CAE4660979.1"/>
    <property type="molecule type" value="Transcribed_RNA"/>
</dbReference>
<dbReference type="Gene3D" id="1.20.120.550">
    <property type="entry name" value="Membrane associated eicosanoid/glutathione metabolism-like domain"/>
    <property type="match status" value="1"/>
</dbReference>
<dbReference type="PANTHER" id="PTHR10689">
    <property type="entry name" value="MICROSOMAL GLUTATHIONE S-TRANSFERASE 1"/>
    <property type="match status" value="1"/>
</dbReference>
<sequence>MSSLLTTENPVFVSYALCVTVLSIKMSFIAWNTVYHMVNSGGKGIRNPEDLIAGPCNPEPHPDDLKPYPPTERQRRMMGHDLENNVPFFAVGLIYVLVQAGPEWPIQSYTATKLFHHLVYWTGQRHEMRATVWTVTNSVFLYMCYLVLKVLLEKRGE</sequence>
<gene>
    <name evidence="19" type="ORF">DBRI00130_LOCUS41040</name>
    <name evidence="18" type="ORF">DBRI1063_LOCUS12545</name>
</gene>
<evidence type="ECO:0000256" key="7">
    <source>
        <dbReference type="ARBA" id="ARBA00022692"/>
    </source>
</evidence>
<dbReference type="GO" id="GO:0005789">
    <property type="term" value="C:endoplasmic reticulum membrane"/>
    <property type="evidence" value="ECO:0007669"/>
    <property type="project" value="UniProtKB-SubCell"/>
</dbReference>
<evidence type="ECO:0000256" key="16">
    <source>
        <dbReference type="ARBA" id="ARBA00049385"/>
    </source>
</evidence>
<evidence type="ECO:0000256" key="17">
    <source>
        <dbReference type="SAM" id="Phobius"/>
    </source>
</evidence>
<reference evidence="19" key="1">
    <citation type="submission" date="2021-01" db="EMBL/GenBank/DDBJ databases">
        <authorList>
            <person name="Corre E."/>
            <person name="Pelletier E."/>
            <person name="Niang G."/>
            <person name="Scheremetjew M."/>
            <person name="Finn R."/>
            <person name="Kale V."/>
            <person name="Holt S."/>
            <person name="Cochrane G."/>
            <person name="Meng A."/>
            <person name="Brown T."/>
            <person name="Cohen L."/>
        </authorList>
    </citation>
    <scope>NUCLEOTIDE SEQUENCE</scope>
    <source>
        <strain evidence="19">GSO104</strain>
        <strain evidence="18">Pop2</strain>
    </source>
</reference>
<feature type="transmembrane region" description="Helical" evidence="17">
    <location>
        <begin position="130"/>
        <end position="152"/>
    </location>
</feature>
<feature type="transmembrane region" description="Helical" evidence="17">
    <location>
        <begin position="82"/>
        <end position="100"/>
    </location>
</feature>
<name>A0A6U3RFV1_9STRA</name>
<proteinExistence type="inferred from homology"/>
<accession>A0A6U3RFV1</accession>
<evidence type="ECO:0000256" key="1">
    <source>
        <dbReference type="ARBA" id="ARBA00003701"/>
    </source>
</evidence>
<comment type="similarity">
    <text evidence="4">Belongs to the MAPEG family.</text>
</comment>
<protein>
    <recommendedName>
        <fullName evidence="15">Microsomal glutathione S-transferase 1</fullName>
        <ecNumber evidence="5">2.5.1.18</ecNumber>
    </recommendedName>
</protein>
<keyword evidence="6" id="KW-0808">Transferase</keyword>
<dbReference type="SUPFAM" id="SSF161084">
    <property type="entry name" value="MAPEG domain-like"/>
    <property type="match status" value="1"/>
</dbReference>
<evidence type="ECO:0000256" key="13">
    <source>
        <dbReference type="ARBA" id="ARBA00023136"/>
    </source>
</evidence>
<keyword evidence="13 17" id="KW-0472">Membrane</keyword>
<comment type="function">
    <text evidence="1">Conjugation of reduced glutathione to a wide number of exogenous and endogenous hydrophobic electrophiles.</text>
</comment>
<evidence type="ECO:0000313" key="19">
    <source>
        <dbReference type="EMBL" id="CAE4660979.1"/>
    </source>
</evidence>
<comment type="subunit">
    <text evidence="14">Homotrimer; The trimer binds only one molecule of glutathione.</text>
</comment>
<evidence type="ECO:0000256" key="14">
    <source>
        <dbReference type="ARBA" id="ARBA00038540"/>
    </source>
</evidence>
<evidence type="ECO:0000256" key="6">
    <source>
        <dbReference type="ARBA" id="ARBA00022679"/>
    </source>
</evidence>
<comment type="subcellular location">
    <subcellularLocation>
        <location evidence="3">Endoplasmic reticulum membrane</location>
        <topology evidence="3">Multi-pass membrane protein</topology>
    </subcellularLocation>
    <subcellularLocation>
        <location evidence="2">Mitochondrion outer membrane</location>
    </subcellularLocation>
</comment>
<dbReference type="AlphaFoldDB" id="A0A6U3RFV1"/>
<keyword evidence="10 17" id="KW-1133">Transmembrane helix</keyword>
<evidence type="ECO:0000256" key="9">
    <source>
        <dbReference type="ARBA" id="ARBA00022824"/>
    </source>
</evidence>
<evidence type="ECO:0000256" key="10">
    <source>
        <dbReference type="ARBA" id="ARBA00022989"/>
    </source>
</evidence>
<organism evidence="19">
    <name type="scientific">Ditylum brightwellii</name>
    <dbReference type="NCBI Taxonomy" id="49249"/>
    <lineage>
        <taxon>Eukaryota</taxon>
        <taxon>Sar</taxon>
        <taxon>Stramenopiles</taxon>
        <taxon>Ochrophyta</taxon>
        <taxon>Bacillariophyta</taxon>
        <taxon>Mediophyceae</taxon>
        <taxon>Lithodesmiophycidae</taxon>
        <taxon>Lithodesmiales</taxon>
        <taxon>Lithodesmiaceae</taxon>
        <taxon>Ditylum</taxon>
    </lineage>
</organism>
<keyword evidence="11" id="KW-0007">Acetylation</keyword>
<dbReference type="GO" id="GO:0004364">
    <property type="term" value="F:glutathione transferase activity"/>
    <property type="evidence" value="ECO:0007669"/>
    <property type="project" value="UniProtKB-EC"/>
</dbReference>
<evidence type="ECO:0000313" key="18">
    <source>
        <dbReference type="EMBL" id="CAD9332907.1"/>
    </source>
</evidence>
<dbReference type="InterPro" id="IPR040162">
    <property type="entry name" value="MGST1-like"/>
</dbReference>
<dbReference type="InterPro" id="IPR023352">
    <property type="entry name" value="MAPEG-like_dom_sf"/>
</dbReference>
<keyword evidence="9" id="KW-0256">Endoplasmic reticulum</keyword>
<evidence type="ECO:0000256" key="3">
    <source>
        <dbReference type="ARBA" id="ARBA00004477"/>
    </source>
</evidence>
<evidence type="ECO:0000256" key="8">
    <source>
        <dbReference type="ARBA" id="ARBA00022787"/>
    </source>
</evidence>
<dbReference type="GO" id="GO:0005741">
    <property type="term" value="C:mitochondrial outer membrane"/>
    <property type="evidence" value="ECO:0007669"/>
    <property type="project" value="UniProtKB-SubCell"/>
</dbReference>
<evidence type="ECO:0000256" key="11">
    <source>
        <dbReference type="ARBA" id="ARBA00022990"/>
    </source>
</evidence>
<dbReference type="PANTHER" id="PTHR10689:SF6">
    <property type="entry name" value="MICROSOMAL GLUTATHIONE S-TRANSFERASE 1"/>
    <property type="match status" value="1"/>
</dbReference>
<evidence type="ECO:0000256" key="2">
    <source>
        <dbReference type="ARBA" id="ARBA00004294"/>
    </source>
</evidence>
<evidence type="ECO:0000256" key="15">
    <source>
        <dbReference type="ARBA" id="ARBA00039397"/>
    </source>
</evidence>
<evidence type="ECO:0000256" key="5">
    <source>
        <dbReference type="ARBA" id="ARBA00012452"/>
    </source>
</evidence>
<dbReference type="EC" id="2.5.1.18" evidence="5"/>
<dbReference type="InterPro" id="IPR001129">
    <property type="entry name" value="Membr-assoc_MAPEG"/>
</dbReference>